<keyword evidence="2" id="KW-1185">Reference proteome</keyword>
<name>A0A4C2AAQ3_EUMVA</name>
<gene>
    <name evidence="1" type="ORF">EVAR_70553_1</name>
</gene>
<organism evidence="1 2">
    <name type="scientific">Eumeta variegata</name>
    <name type="common">Bagworm moth</name>
    <name type="synonym">Eumeta japonica</name>
    <dbReference type="NCBI Taxonomy" id="151549"/>
    <lineage>
        <taxon>Eukaryota</taxon>
        <taxon>Metazoa</taxon>
        <taxon>Ecdysozoa</taxon>
        <taxon>Arthropoda</taxon>
        <taxon>Hexapoda</taxon>
        <taxon>Insecta</taxon>
        <taxon>Pterygota</taxon>
        <taxon>Neoptera</taxon>
        <taxon>Endopterygota</taxon>
        <taxon>Lepidoptera</taxon>
        <taxon>Glossata</taxon>
        <taxon>Ditrysia</taxon>
        <taxon>Tineoidea</taxon>
        <taxon>Psychidae</taxon>
        <taxon>Oiketicinae</taxon>
        <taxon>Eumeta</taxon>
    </lineage>
</organism>
<accession>A0A4C2AAQ3</accession>
<protein>
    <submittedName>
        <fullName evidence="1">Uncharacterized protein</fullName>
    </submittedName>
</protein>
<comment type="caution">
    <text evidence="1">The sequence shown here is derived from an EMBL/GenBank/DDBJ whole genome shotgun (WGS) entry which is preliminary data.</text>
</comment>
<proteinExistence type="predicted"/>
<dbReference type="Proteomes" id="UP000299102">
    <property type="component" value="Unassembled WGS sequence"/>
</dbReference>
<dbReference type="AlphaFoldDB" id="A0A4C2AAQ3"/>
<evidence type="ECO:0000313" key="1">
    <source>
        <dbReference type="EMBL" id="GBP95967.1"/>
    </source>
</evidence>
<evidence type="ECO:0000313" key="2">
    <source>
        <dbReference type="Proteomes" id="UP000299102"/>
    </source>
</evidence>
<sequence length="70" mass="8063">MRELILGGQPNEKDRPDILFTLRGFQLEHPLFPGPGVVYGVRVEHYLSAPLMRHAKYHPRELDRDLLSLG</sequence>
<dbReference type="EMBL" id="BGZK01002713">
    <property type="protein sequence ID" value="GBP95967.1"/>
    <property type="molecule type" value="Genomic_DNA"/>
</dbReference>
<reference evidence="1 2" key="1">
    <citation type="journal article" date="2019" name="Commun. Biol.">
        <title>The bagworm genome reveals a unique fibroin gene that provides high tensile strength.</title>
        <authorList>
            <person name="Kono N."/>
            <person name="Nakamura H."/>
            <person name="Ohtoshi R."/>
            <person name="Tomita M."/>
            <person name="Numata K."/>
            <person name="Arakawa K."/>
        </authorList>
    </citation>
    <scope>NUCLEOTIDE SEQUENCE [LARGE SCALE GENOMIC DNA]</scope>
</reference>